<keyword evidence="3" id="KW-1185">Reference proteome</keyword>
<dbReference type="PANTHER" id="PTHR12126">
    <property type="entry name" value="NADH-UBIQUINONE OXIDOREDUCTASE 39 KDA SUBUNIT-RELATED"/>
    <property type="match status" value="1"/>
</dbReference>
<proteinExistence type="predicted"/>
<organism evidence="2 3">
    <name type="scientific">Amaricoccus macauensis</name>
    <dbReference type="NCBI Taxonomy" id="57001"/>
    <lineage>
        <taxon>Bacteria</taxon>
        <taxon>Pseudomonadati</taxon>
        <taxon>Pseudomonadota</taxon>
        <taxon>Alphaproteobacteria</taxon>
        <taxon>Rhodobacterales</taxon>
        <taxon>Paracoccaceae</taxon>
        <taxon>Amaricoccus</taxon>
    </lineage>
</organism>
<dbReference type="EMBL" id="JACHFM010000001">
    <property type="protein sequence ID" value="MBB5220996.1"/>
    <property type="molecule type" value="Genomic_DNA"/>
</dbReference>
<dbReference type="PANTHER" id="PTHR12126:SF11">
    <property type="entry name" value="NADH DEHYDROGENASE [UBIQUINONE] 1 ALPHA SUBCOMPLEX SUBUNIT 9, MITOCHONDRIAL"/>
    <property type="match status" value="1"/>
</dbReference>
<name>A0A840SMA0_9RHOB</name>
<dbReference type="InterPro" id="IPR051207">
    <property type="entry name" value="ComplexI_NDUFA9_subunit"/>
</dbReference>
<feature type="domain" description="NAD(P)-binding" evidence="1">
    <location>
        <begin position="10"/>
        <end position="139"/>
    </location>
</feature>
<evidence type="ECO:0000313" key="2">
    <source>
        <dbReference type="EMBL" id="MBB5220996.1"/>
    </source>
</evidence>
<keyword evidence="2" id="KW-0560">Oxidoreductase</keyword>
<accession>A0A840SMA0</accession>
<dbReference type="InterPro" id="IPR036291">
    <property type="entry name" value="NAD(P)-bd_dom_sf"/>
</dbReference>
<dbReference type="InterPro" id="IPR016040">
    <property type="entry name" value="NAD(P)-bd_dom"/>
</dbReference>
<dbReference type="Pfam" id="PF13460">
    <property type="entry name" value="NAD_binding_10"/>
    <property type="match status" value="1"/>
</dbReference>
<sequence>MSVPIVTIFGGSGFIGRQVAQRMARAGWRVRVAVRRPDEAGFVRPYGFVGQVEPIQANIRDEASTRAAIVGATAVVNCTGILSPSGKQTFEAILDEGPARIARLAAEAGVTSLVHLSAIGANPDSASAYAAGKGRGEAAVLAAFPNAVILRPSVVFGDGDSFFNKFAAMARLLPIVPVVAPETRFQPVYVGDVAETAARGAAGTLPAGIYELGGPEVVSFRDIMARILKITDRRRLAFAIPPGLARIPAGILDFVQRITGGLVANTVVTNDQITLLEHDNVISGKLPGLIEVGIVPTAMEAVLEDYLYVYRPHGQFDAITDSARNLRPRT</sequence>
<dbReference type="EC" id="1.6.99.3" evidence="2"/>
<comment type="caution">
    <text evidence="2">The sequence shown here is derived from an EMBL/GenBank/DDBJ whole genome shotgun (WGS) entry which is preliminary data.</text>
</comment>
<dbReference type="GO" id="GO:0044877">
    <property type="term" value="F:protein-containing complex binding"/>
    <property type="evidence" value="ECO:0007669"/>
    <property type="project" value="TreeGrafter"/>
</dbReference>
<gene>
    <name evidence="2" type="ORF">HNP73_000917</name>
</gene>
<dbReference type="SUPFAM" id="SSF51735">
    <property type="entry name" value="NAD(P)-binding Rossmann-fold domains"/>
    <property type="match status" value="1"/>
</dbReference>
<dbReference type="GO" id="GO:0016491">
    <property type="term" value="F:oxidoreductase activity"/>
    <property type="evidence" value="ECO:0007669"/>
    <property type="project" value="UniProtKB-KW"/>
</dbReference>
<dbReference type="FunFam" id="3.40.50.720:FF:000702">
    <property type="entry name" value="NADH dehydrogenase (Ubiquinone)"/>
    <property type="match status" value="1"/>
</dbReference>
<reference evidence="2 3" key="1">
    <citation type="submission" date="2020-08" db="EMBL/GenBank/DDBJ databases">
        <title>Genomic Encyclopedia of Type Strains, Phase IV (KMG-IV): sequencing the most valuable type-strain genomes for metagenomic binning, comparative biology and taxonomic classification.</title>
        <authorList>
            <person name="Goeker M."/>
        </authorList>
    </citation>
    <scope>NUCLEOTIDE SEQUENCE [LARGE SCALE GENOMIC DNA]</scope>
    <source>
        <strain evidence="2 3">DSM 101730</strain>
    </source>
</reference>
<dbReference type="RefSeq" id="WP_184147411.1">
    <property type="nucleotide sequence ID" value="NZ_JACHFM010000001.1"/>
</dbReference>
<evidence type="ECO:0000259" key="1">
    <source>
        <dbReference type="Pfam" id="PF13460"/>
    </source>
</evidence>
<protein>
    <submittedName>
        <fullName evidence="2">NADH dehydrogenase</fullName>
        <ecNumber evidence="2">1.6.99.3</ecNumber>
    </submittedName>
</protein>
<dbReference type="Proteomes" id="UP000549457">
    <property type="component" value="Unassembled WGS sequence"/>
</dbReference>
<dbReference type="AlphaFoldDB" id="A0A840SMA0"/>
<dbReference type="CDD" id="cd05271">
    <property type="entry name" value="NDUFA9_like_SDR_a"/>
    <property type="match status" value="1"/>
</dbReference>
<evidence type="ECO:0000313" key="3">
    <source>
        <dbReference type="Proteomes" id="UP000549457"/>
    </source>
</evidence>
<dbReference type="Gene3D" id="3.40.50.720">
    <property type="entry name" value="NAD(P)-binding Rossmann-like Domain"/>
    <property type="match status" value="1"/>
</dbReference>